<feature type="transmembrane region" description="Helical" evidence="2">
    <location>
        <begin position="446"/>
        <end position="466"/>
    </location>
</feature>
<dbReference type="Pfam" id="PF16640">
    <property type="entry name" value="Big_3_5"/>
    <property type="match status" value="1"/>
</dbReference>
<comment type="caution">
    <text evidence="4">The sequence shown here is derived from an EMBL/GenBank/DDBJ whole genome shotgun (WGS) entry which is preliminary data.</text>
</comment>
<feature type="compositionally biased region" description="Acidic residues" evidence="1">
    <location>
        <begin position="378"/>
        <end position="399"/>
    </location>
</feature>
<evidence type="ECO:0000259" key="3">
    <source>
        <dbReference type="Pfam" id="PF16640"/>
    </source>
</evidence>
<dbReference type="AlphaFoldDB" id="A0A4R4TAT6"/>
<feature type="compositionally biased region" description="Gly residues" evidence="1">
    <location>
        <begin position="408"/>
        <end position="437"/>
    </location>
</feature>
<keyword evidence="2" id="KW-1133">Transmembrane helix</keyword>
<protein>
    <recommendedName>
        <fullName evidence="3">Bacterial Ig-like domain-containing protein</fullName>
    </recommendedName>
</protein>
<keyword evidence="2" id="KW-0472">Membrane</keyword>
<dbReference type="EMBL" id="SMKI01000144">
    <property type="protein sequence ID" value="TDC74518.1"/>
    <property type="molecule type" value="Genomic_DNA"/>
</dbReference>
<dbReference type="Proteomes" id="UP000295345">
    <property type="component" value="Unassembled WGS sequence"/>
</dbReference>
<dbReference type="InterPro" id="IPR032109">
    <property type="entry name" value="Big_3_5"/>
</dbReference>
<reference evidence="4 5" key="1">
    <citation type="submission" date="2019-03" db="EMBL/GenBank/DDBJ databases">
        <title>Draft genome sequences of novel Actinobacteria.</title>
        <authorList>
            <person name="Sahin N."/>
            <person name="Ay H."/>
            <person name="Saygin H."/>
        </authorList>
    </citation>
    <scope>NUCLEOTIDE SEQUENCE [LARGE SCALE GENOMIC DNA]</scope>
    <source>
        <strain evidence="4 5">DSM 41900</strain>
    </source>
</reference>
<gene>
    <name evidence="4" type="ORF">E1283_15475</name>
</gene>
<evidence type="ECO:0000256" key="2">
    <source>
        <dbReference type="SAM" id="Phobius"/>
    </source>
</evidence>
<name>A0A4R4TAT6_9ACTN</name>
<accession>A0A4R4TAT6</accession>
<evidence type="ECO:0000256" key="1">
    <source>
        <dbReference type="SAM" id="MobiDB-lite"/>
    </source>
</evidence>
<dbReference type="OrthoDB" id="4196910at2"/>
<dbReference type="RefSeq" id="WP_132818616.1">
    <property type="nucleotide sequence ID" value="NZ_SMKI01000144.1"/>
</dbReference>
<evidence type="ECO:0000313" key="5">
    <source>
        <dbReference type="Proteomes" id="UP000295345"/>
    </source>
</evidence>
<feature type="region of interest" description="Disordered" evidence="1">
    <location>
        <begin position="349"/>
        <end position="438"/>
    </location>
</feature>
<organism evidence="4 5">
    <name type="scientific">Streptomyces hainanensis</name>
    <dbReference type="NCBI Taxonomy" id="402648"/>
    <lineage>
        <taxon>Bacteria</taxon>
        <taxon>Bacillati</taxon>
        <taxon>Actinomycetota</taxon>
        <taxon>Actinomycetes</taxon>
        <taxon>Kitasatosporales</taxon>
        <taxon>Streptomycetaceae</taxon>
        <taxon>Streptomyces</taxon>
    </lineage>
</organism>
<keyword evidence="5" id="KW-1185">Reference proteome</keyword>
<proteinExistence type="predicted"/>
<feature type="domain" description="Bacterial Ig-like" evidence="3">
    <location>
        <begin position="187"/>
        <end position="261"/>
    </location>
</feature>
<keyword evidence="2" id="KW-0812">Transmembrane</keyword>
<evidence type="ECO:0000313" key="4">
    <source>
        <dbReference type="EMBL" id="TDC74518.1"/>
    </source>
</evidence>
<sequence length="484" mass="48384">MMNSENPREGRAAPLPHRLLTAVLAVAALLLGAGAVVVGTAGRANAVLEGTVTPSQTSGQLTDVPMFASASVSAGCPEGFQSGVGVFVLVGGAERVLTLPIRDGGPYDAPFDLTMPSLYPLSRWIDPANADGNYEIRVRCLPASGTASTHFFAFPIQVTGTTWSVVQADPAETTLRLALDPADQVIISRPYTLTATVTPAEAEGLVRFTAASRELGTARVENGRAELRINAASTPGTTTVAAAFTPADPTAFAPSSTTPVDYATVEEPGIEVRDENEDVIADNPVLAPGQRLVVTARGFRPGETVEVTLTGSEAGFPDVAAPEGTVAEHGITLPEDLADGEYTLTLTGATSGTAVPFPFTVGESDGADEGADQGGDQGADEGTDEGADAGTDEGADEGADSGADQGADAGGGGDAGIGGALDGGASGDSGSSGGVGPRGPLASTGAGLTGVGVLAALLVGTGALVVRRAHTAGRLRAFGHAPRD</sequence>